<organism evidence="2 3">
    <name type="scientific">Datura stramonium</name>
    <name type="common">Jimsonweed</name>
    <name type="synonym">Common thornapple</name>
    <dbReference type="NCBI Taxonomy" id="4076"/>
    <lineage>
        <taxon>Eukaryota</taxon>
        <taxon>Viridiplantae</taxon>
        <taxon>Streptophyta</taxon>
        <taxon>Embryophyta</taxon>
        <taxon>Tracheophyta</taxon>
        <taxon>Spermatophyta</taxon>
        <taxon>Magnoliopsida</taxon>
        <taxon>eudicotyledons</taxon>
        <taxon>Gunneridae</taxon>
        <taxon>Pentapetalae</taxon>
        <taxon>asterids</taxon>
        <taxon>lamiids</taxon>
        <taxon>Solanales</taxon>
        <taxon>Solanaceae</taxon>
        <taxon>Solanoideae</taxon>
        <taxon>Datureae</taxon>
        <taxon>Datura</taxon>
    </lineage>
</organism>
<feature type="non-terminal residue" evidence="2">
    <location>
        <position position="1"/>
    </location>
</feature>
<name>A0ABS8W2I6_DATST</name>
<keyword evidence="1" id="KW-1133">Transmembrane helix</keyword>
<dbReference type="EMBL" id="JACEIK010006262">
    <property type="protein sequence ID" value="MCE2055360.1"/>
    <property type="molecule type" value="Genomic_DNA"/>
</dbReference>
<dbReference type="Proteomes" id="UP000823775">
    <property type="component" value="Unassembled WGS sequence"/>
</dbReference>
<feature type="transmembrane region" description="Helical" evidence="1">
    <location>
        <begin position="33"/>
        <end position="56"/>
    </location>
</feature>
<accession>A0ABS8W2I6</accession>
<gene>
    <name evidence="2" type="ORF">HAX54_042478</name>
</gene>
<keyword evidence="3" id="KW-1185">Reference proteome</keyword>
<keyword evidence="1" id="KW-0472">Membrane</keyword>
<evidence type="ECO:0000256" key="1">
    <source>
        <dbReference type="SAM" id="Phobius"/>
    </source>
</evidence>
<comment type="caution">
    <text evidence="2">The sequence shown here is derived from an EMBL/GenBank/DDBJ whole genome shotgun (WGS) entry which is preliminary data.</text>
</comment>
<sequence length="84" mass="9902">FYSPPLYKCTKVGYKNAPHFLSWTLFPFFYGHYLQVIDVSPVLICGPPICCIWWPMSSRAFRRWHRQFTSIEPRSVGRRSSSAQ</sequence>
<keyword evidence="1" id="KW-0812">Transmembrane</keyword>
<proteinExistence type="predicted"/>
<reference evidence="2 3" key="1">
    <citation type="journal article" date="2021" name="BMC Genomics">
        <title>Datura genome reveals duplications of psychoactive alkaloid biosynthetic genes and high mutation rate following tissue culture.</title>
        <authorList>
            <person name="Rajewski A."/>
            <person name="Carter-House D."/>
            <person name="Stajich J."/>
            <person name="Litt A."/>
        </authorList>
    </citation>
    <scope>NUCLEOTIDE SEQUENCE [LARGE SCALE GENOMIC DNA]</scope>
    <source>
        <strain evidence="2">AR-01</strain>
    </source>
</reference>
<protein>
    <submittedName>
        <fullName evidence="2">Uncharacterized protein</fullName>
    </submittedName>
</protein>
<evidence type="ECO:0000313" key="3">
    <source>
        <dbReference type="Proteomes" id="UP000823775"/>
    </source>
</evidence>
<evidence type="ECO:0000313" key="2">
    <source>
        <dbReference type="EMBL" id="MCE2055360.1"/>
    </source>
</evidence>